<protein>
    <submittedName>
        <fullName evidence="7">Alpha-1-antitrypsin-like</fullName>
    </submittedName>
</protein>
<name>A0AAV6RTU4_SOLSE</name>
<dbReference type="InterPro" id="IPR023795">
    <property type="entry name" value="Serpin_CS"/>
</dbReference>
<proteinExistence type="inferred from homology"/>
<evidence type="ECO:0000313" key="8">
    <source>
        <dbReference type="Proteomes" id="UP000693946"/>
    </source>
</evidence>
<dbReference type="PANTHER" id="PTHR11461:SF363">
    <property type="entry name" value="SERINE (OR CYSTEINE) PROTEINASE INHIBITOR, CLADE A (ALPHA-1 ANTIPROTEINASE, ANTITRYPSIN), MEMBER 1, LIKE PRECURSOR-RELATED"/>
    <property type="match status" value="1"/>
</dbReference>
<dbReference type="InterPro" id="IPR000215">
    <property type="entry name" value="Serpin_fam"/>
</dbReference>
<keyword evidence="3" id="KW-0325">Glycoprotein</keyword>
<keyword evidence="8" id="KW-1185">Reference proteome</keyword>
<evidence type="ECO:0000256" key="5">
    <source>
        <dbReference type="SAM" id="SignalP"/>
    </source>
</evidence>
<dbReference type="PROSITE" id="PS00284">
    <property type="entry name" value="SERPIN"/>
    <property type="match status" value="1"/>
</dbReference>
<dbReference type="Pfam" id="PF00079">
    <property type="entry name" value="Serpin"/>
    <property type="match status" value="1"/>
</dbReference>
<feature type="domain" description="Serpin" evidence="6">
    <location>
        <begin position="76"/>
        <end position="431"/>
    </location>
</feature>
<organism evidence="7 8">
    <name type="scientific">Solea senegalensis</name>
    <name type="common">Senegalese sole</name>
    <dbReference type="NCBI Taxonomy" id="28829"/>
    <lineage>
        <taxon>Eukaryota</taxon>
        <taxon>Metazoa</taxon>
        <taxon>Chordata</taxon>
        <taxon>Craniata</taxon>
        <taxon>Vertebrata</taxon>
        <taxon>Euteleostomi</taxon>
        <taxon>Actinopterygii</taxon>
        <taxon>Neopterygii</taxon>
        <taxon>Teleostei</taxon>
        <taxon>Neoteleostei</taxon>
        <taxon>Acanthomorphata</taxon>
        <taxon>Carangaria</taxon>
        <taxon>Pleuronectiformes</taxon>
        <taxon>Pleuronectoidei</taxon>
        <taxon>Soleidae</taxon>
        <taxon>Solea</taxon>
    </lineage>
</organism>
<dbReference type="GO" id="GO:0005615">
    <property type="term" value="C:extracellular space"/>
    <property type="evidence" value="ECO:0007669"/>
    <property type="project" value="InterPro"/>
</dbReference>
<sequence>MGRFLSNPSAAQRTLKAVTMRGIFARCALAALLLAVTLAHDHHPDHSHDHDHTHDHSAVSGLTCHKLANPHADFGFALYKSLNANAASGKNIFFSPLGIATALSMMSTGAHGTTQSQLFATLGFSSYSQDQINKAYHHLLSMLGEAKEYRQLDVGNAVAVRDGFSPLQSFLQNAMHYYKGASFNVDFKKVEEATAEINRYIATKTQDKIKDMVKDLDPDMAMVLINYVFFRGQWEKPFNPNQTHKTHFHVDQTTKVEVDMMRRTGRYDFYQDYDNHTTVIRLPYKGNTSMLIVLPDEGKMNEVESFINKDYVRHWHDKLVKNSLSLHLPKFSIKADASLGETLNELGITEAFSDQADFSGISTEVKLKLSKVSHQAVLSVDETGTEAAAGTTLEIMPMSLPETVELNRPFMVFILEHSTRSILFMGKINNPTST</sequence>
<evidence type="ECO:0000256" key="2">
    <source>
        <dbReference type="ARBA" id="ARBA00022729"/>
    </source>
</evidence>
<gene>
    <name evidence="7" type="ORF">JOB18_013276</name>
</gene>
<feature type="chain" id="PRO_5043933199" evidence="5">
    <location>
        <begin position="40"/>
        <end position="434"/>
    </location>
</feature>
<evidence type="ECO:0000259" key="6">
    <source>
        <dbReference type="SMART" id="SM00093"/>
    </source>
</evidence>
<evidence type="ECO:0000313" key="7">
    <source>
        <dbReference type="EMBL" id="KAG7508449.1"/>
    </source>
</evidence>
<dbReference type="AlphaFoldDB" id="A0AAV6RTU4"/>
<dbReference type="FunFam" id="3.30.497.10:FF:000001">
    <property type="entry name" value="Serine protease inhibitor"/>
    <property type="match status" value="1"/>
</dbReference>
<evidence type="ECO:0000256" key="4">
    <source>
        <dbReference type="RuleBase" id="RU000411"/>
    </source>
</evidence>
<accession>A0AAV6RTU4</accession>
<dbReference type="GO" id="GO:0004867">
    <property type="term" value="F:serine-type endopeptidase inhibitor activity"/>
    <property type="evidence" value="ECO:0007669"/>
    <property type="project" value="InterPro"/>
</dbReference>
<dbReference type="FunFam" id="2.10.310.10:FF:000001">
    <property type="entry name" value="Serpin family A member 1"/>
    <property type="match status" value="1"/>
</dbReference>
<dbReference type="PANTHER" id="PTHR11461">
    <property type="entry name" value="SERINE PROTEASE INHIBITOR, SERPIN"/>
    <property type="match status" value="1"/>
</dbReference>
<evidence type="ECO:0000256" key="3">
    <source>
        <dbReference type="ARBA" id="ARBA00023180"/>
    </source>
</evidence>
<dbReference type="FunFam" id="2.30.39.10:FF:000003">
    <property type="entry name" value="alpha-1-antitrypsin isoform X1"/>
    <property type="match status" value="1"/>
</dbReference>
<dbReference type="Proteomes" id="UP000693946">
    <property type="component" value="Linkage Group LG17"/>
</dbReference>
<reference evidence="7 8" key="1">
    <citation type="journal article" date="2021" name="Sci. Rep.">
        <title>Chromosome anchoring in Senegalese sole (Solea senegalensis) reveals sex-associated markers and genome rearrangements in flatfish.</title>
        <authorList>
            <person name="Guerrero-Cozar I."/>
            <person name="Gomez-Garrido J."/>
            <person name="Berbel C."/>
            <person name="Martinez-Blanch J.F."/>
            <person name="Alioto T."/>
            <person name="Claros M.G."/>
            <person name="Gagnaire P.A."/>
            <person name="Manchado M."/>
        </authorList>
    </citation>
    <scope>NUCLEOTIDE SEQUENCE [LARGE SCALE GENOMIC DNA]</scope>
    <source>
        <strain evidence="7">Sse05_10M</strain>
    </source>
</reference>
<dbReference type="SMART" id="SM00093">
    <property type="entry name" value="SERPIN"/>
    <property type="match status" value="1"/>
</dbReference>
<comment type="caution">
    <text evidence="7">The sequence shown here is derived from an EMBL/GenBank/DDBJ whole genome shotgun (WGS) entry which is preliminary data.</text>
</comment>
<dbReference type="InterPro" id="IPR023796">
    <property type="entry name" value="Serpin_dom"/>
</dbReference>
<keyword evidence="2 5" id="KW-0732">Signal</keyword>
<feature type="signal peptide" evidence="5">
    <location>
        <begin position="1"/>
        <end position="39"/>
    </location>
</feature>
<evidence type="ECO:0000256" key="1">
    <source>
        <dbReference type="ARBA" id="ARBA00009500"/>
    </source>
</evidence>
<dbReference type="EMBL" id="JAGKHQ010000009">
    <property type="protein sequence ID" value="KAG7508449.1"/>
    <property type="molecule type" value="Genomic_DNA"/>
</dbReference>
<comment type="similarity">
    <text evidence="1 4">Belongs to the serpin family.</text>
</comment>